<dbReference type="PANTHER" id="PTHR42912">
    <property type="entry name" value="METHYLTRANSFERASE"/>
    <property type="match status" value="1"/>
</dbReference>
<organism evidence="2 3">
    <name type="scientific">Tortispora caseinolytica NRRL Y-17796</name>
    <dbReference type="NCBI Taxonomy" id="767744"/>
    <lineage>
        <taxon>Eukaryota</taxon>
        <taxon>Fungi</taxon>
        <taxon>Dikarya</taxon>
        <taxon>Ascomycota</taxon>
        <taxon>Saccharomycotina</taxon>
        <taxon>Trigonopsidomycetes</taxon>
        <taxon>Trigonopsidales</taxon>
        <taxon>Trigonopsidaceae</taxon>
        <taxon>Tortispora</taxon>
    </lineage>
</organism>
<protein>
    <recommendedName>
        <fullName evidence="1">Methyltransferase type 11 domain-containing protein</fullName>
    </recommendedName>
</protein>
<accession>A0A1E4THK8</accession>
<dbReference type="InterPro" id="IPR029063">
    <property type="entry name" value="SAM-dependent_MTases_sf"/>
</dbReference>
<name>A0A1E4THK8_9ASCO</name>
<reference evidence="3" key="1">
    <citation type="submission" date="2016-02" db="EMBL/GenBank/DDBJ databases">
        <title>Comparative genomics of biotechnologically important yeasts.</title>
        <authorList>
            <consortium name="DOE Joint Genome Institute"/>
            <person name="Riley R."/>
            <person name="Haridas S."/>
            <person name="Wolfe K.H."/>
            <person name="Lopes M.R."/>
            <person name="Hittinger C.T."/>
            <person name="Goker M."/>
            <person name="Salamov A."/>
            <person name="Wisecaver J."/>
            <person name="Long T.M."/>
            <person name="Aerts A.L."/>
            <person name="Barry K."/>
            <person name="Choi C."/>
            <person name="Clum A."/>
            <person name="Coughlan A.Y."/>
            <person name="Deshpande S."/>
            <person name="Douglass A.P."/>
            <person name="Hanson S.J."/>
            <person name="Klenk H.-P."/>
            <person name="Labutti K."/>
            <person name="Lapidus A."/>
            <person name="Lindquist E."/>
            <person name="Lipzen A."/>
            <person name="Meier-Kolthoff J.P."/>
            <person name="Ohm R.A."/>
            <person name="Otillar R.P."/>
            <person name="Pangilinan J."/>
            <person name="Peng Y."/>
            <person name="Rokas A."/>
            <person name="Rosa C.A."/>
            <person name="Scheuner C."/>
            <person name="Sibirny A.A."/>
            <person name="Slot J.C."/>
            <person name="Stielow J.B."/>
            <person name="Sun H."/>
            <person name="Kurtzman C.P."/>
            <person name="Blackwell M."/>
            <person name="Jeffries T.W."/>
            <person name="Grigoriev I.V."/>
        </authorList>
    </citation>
    <scope>NUCLEOTIDE SEQUENCE [LARGE SCALE GENOMIC DNA]</scope>
    <source>
        <strain evidence="3">NRRL Y-17796</strain>
    </source>
</reference>
<feature type="domain" description="Methyltransferase type 11" evidence="1">
    <location>
        <begin position="109"/>
        <end position="214"/>
    </location>
</feature>
<evidence type="ECO:0000313" key="2">
    <source>
        <dbReference type="EMBL" id="ODV91219.1"/>
    </source>
</evidence>
<dbReference type="PANTHER" id="PTHR42912:SF83">
    <property type="entry name" value="METHYLTRANSFERASE TYPE 11 DOMAIN-CONTAINING PROTEIN"/>
    <property type="match status" value="1"/>
</dbReference>
<dbReference type="Gene3D" id="3.40.50.150">
    <property type="entry name" value="Vaccinia Virus protein VP39"/>
    <property type="match status" value="1"/>
</dbReference>
<dbReference type="AlphaFoldDB" id="A0A1E4THK8"/>
<dbReference type="CDD" id="cd02440">
    <property type="entry name" value="AdoMet_MTases"/>
    <property type="match status" value="1"/>
</dbReference>
<dbReference type="Pfam" id="PF08241">
    <property type="entry name" value="Methyltransf_11"/>
    <property type="match status" value="1"/>
</dbReference>
<dbReference type="GO" id="GO:0008757">
    <property type="term" value="F:S-adenosylmethionine-dependent methyltransferase activity"/>
    <property type="evidence" value="ECO:0007669"/>
    <property type="project" value="InterPro"/>
</dbReference>
<dbReference type="InterPro" id="IPR013216">
    <property type="entry name" value="Methyltransf_11"/>
</dbReference>
<dbReference type="EMBL" id="KV453842">
    <property type="protein sequence ID" value="ODV91219.1"/>
    <property type="molecule type" value="Genomic_DNA"/>
</dbReference>
<dbReference type="Proteomes" id="UP000095023">
    <property type="component" value="Unassembled WGS sequence"/>
</dbReference>
<gene>
    <name evidence="2" type="ORF">CANCADRAFT_2934</name>
</gene>
<dbReference type="InterPro" id="IPR050508">
    <property type="entry name" value="Methyltransf_Superfamily"/>
</dbReference>
<evidence type="ECO:0000313" key="3">
    <source>
        <dbReference type="Proteomes" id="UP000095023"/>
    </source>
</evidence>
<dbReference type="OrthoDB" id="416496at2759"/>
<sequence>MLLIQPDIAPKPILTLGFGDSETLNALDKDESSPYRLLEEREFGSNCTAADSTPVYDEGAASYDRNINREEYFMAMSFWRKWVANQVVTASVLGKQNISADGRRLPDVLEVSAGTGRNIPFLDVAKIGTITFTDASSAMLDICREKFQKRFPKYKYARFSTIPAEFVHTSEISPLKNKKYDVVYETFGLCSHADPIKALQEMLGALKPGGRVVLVEHGRSKYKWLNKILDNGAIIRARKWGCRWNLDIDEIVRQTGAEVLYHDRSHLGTTYSFVLKRPDDNIVDATEKKYRFF</sequence>
<dbReference type="SUPFAM" id="SSF53335">
    <property type="entry name" value="S-adenosyl-L-methionine-dependent methyltransferases"/>
    <property type="match status" value="1"/>
</dbReference>
<keyword evidence="3" id="KW-1185">Reference proteome</keyword>
<proteinExistence type="predicted"/>
<evidence type="ECO:0000259" key="1">
    <source>
        <dbReference type="Pfam" id="PF08241"/>
    </source>
</evidence>